<dbReference type="EMBL" id="VGJX01000601">
    <property type="protein sequence ID" value="MBM3275505.1"/>
    <property type="molecule type" value="Genomic_DNA"/>
</dbReference>
<gene>
    <name evidence="1" type="ORF">FJZ00_10145</name>
</gene>
<evidence type="ECO:0000313" key="1">
    <source>
        <dbReference type="EMBL" id="MBM3275505.1"/>
    </source>
</evidence>
<sequence length="99" mass="11147">MDVKTLPVSEEWVSLGVGLKNPANRKAQDRGKRSVAERAHSGHLEVMQRDGFYRPRDGAAEHLTFWTATSRGWAPVQAYTWNGESQSWEPADRTGPRPD</sequence>
<proteinExistence type="predicted"/>
<organism evidence="1 2">
    <name type="scientific">Candidatus Tanganyikabacteria bacterium</name>
    <dbReference type="NCBI Taxonomy" id="2961651"/>
    <lineage>
        <taxon>Bacteria</taxon>
        <taxon>Bacillati</taxon>
        <taxon>Candidatus Sericytochromatia</taxon>
        <taxon>Candidatus Tanganyikabacteria</taxon>
    </lineage>
</organism>
<name>A0A937X7C4_9BACT</name>
<protein>
    <submittedName>
        <fullName evidence="1">Uncharacterized protein</fullName>
    </submittedName>
</protein>
<evidence type="ECO:0000313" key="2">
    <source>
        <dbReference type="Proteomes" id="UP000703893"/>
    </source>
</evidence>
<accession>A0A937X7C4</accession>
<dbReference type="AlphaFoldDB" id="A0A937X7C4"/>
<reference evidence="1 2" key="1">
    <citation type="submission" date="2019-03" db="EMBL/GenBank/DDBJ databases">
        <title>Lake Tanganyika Metagenome-Assembled Genomes (MAGs).</title>
        <authorList>
            <person name="Tran P."/>
        </authorList>
    </citation>
    <scope>NUCLEOTIDE SEQUENCE [LARGE SCALE GENOMIC DNA]</scope>
    <source>
        <strain evidence="1">K_DeepCast_65m_m2_236</strain>
    </source>
</reference>
<comment type="caution">
    <text evidence="1">The sequence shown here is derived from an EMBL/GenBank/DDBJ whole genome shotgun (WGS) entry which is preliminary data.</text>
</comment>
<dbReference type="Proteomes" id="UP000703893">
    <property type="component" value="Unassembled WGS sequence"/>
</dbReference>